<dbReference type="InterPro" id="IPR001680">
    <property type="entry name" value="WD40_rpt"/>
</dbReference>
<dbReference type="InterPro" id="IPR001245">
    <property type="entry name" value="Ser-Thr/Tyr_kinase_cat_dom"/>
</dbReference>
<protein>
    <submittedName>
        <fullName evidence="6">Tyrosine kinase catalytic domain protein</fullName>
    </submittedName>
</protein>
<proteinExistence type="predicted"/>
<evidence type="ECO:0000313" key="7">
    <source>
        <dbReference type="Proteomes" id="UP000027456"/>
    </source>
</evidence>
<dbReference type="PROSITE" id="PS50082">
    <property type="entry name" value="WD_REPEATS_2"/>
    <property type="match status" value="6"/>
</dbReference>
<name>A0A074RP99_9AGAM</name>
<organism evidence="6 7">
    <name type="scientific">Rhizoctonia solani 123E</name>
    <dbReference type="NCBI Taxonomy" id="1423351"/>
    <lineage>
        <taxon>Eukaryota</taxon>
        <taxon>Fungi</taxon>
        <taxon>Dikarya</taxon>
        <taxon>Basidiomycota</taxon>
        <taxon>Agaricomycotina</taxon>
        <taxon>Agaricomycetes</taxon>
        <taxon>Cantharellales</taxon>
        <taxon>Ceratobasidiaceae</taxon>
        <taxon>Rhizoctonia</taxon>
    </lineage>
</organism>
<dbReference type="InterPro" id="IPR015943">
    <property type="entry name" value="WD40/YVTN_repeat-like_dom_sf"/>
</dbReference>
<dbReference type="SUPFAM" id="SSF56112">
    <property type="entry name" value="Protein kinase-like (PK-like)"/>
    <property type="match status" value="1"/>
</dbReference>
<feature type="repeat" description="WD" evidence="3">
    <location>
        <begin position="269"/>
        <end position="304"/>
    </location>
</feature>
<feature type="domain" description="Protein kinase" evidence="5">
    <location>
        <begin position="347"/>
        <end position="574"/>
    </location>
</feature>
<evidence type="ECO:0000256" key="4">
    <source>
        <dbReference type="SAM" id="MobiDB-lite"/>
    </source>
</evidence>
<comment type="caution">
    <text evidence="6">The sequence shown here is derived from an EMBL/GenBank/DDBJ whole genome shotgun (WGS) entry which is preliminary data.</text>
</comment>
<feature type="repeat" description="WD" evidence="3">
    <location>
        <begin position="227"/>
        <end position="268"/>
    </location>
</feature>
<dbReference type="InterPro" id="IPR050349">
    <property type="entry name" value="WD_LIS1/nudF_dynein_reg"/>
</dbReference>
<evidence type="ECO:0000256" key="2">
    <source>
        <dbReference type="ARBA" id="ARBA00022737"/>
    </source>
</evidence>
<dbReference type="PANTHER" id="PTHR44129">
    <property type="entry name" value="WD REPEAT-CONTAINING PROTEIN POP1"/>
    <property type="match status" value="1"/>
</dbReference>
<feature type="compositionally biased region" description="Polar residues" evidence="4">
    <location>
        <begin position="11"/>
        <end position="26"/>
    </location>
</feature>
<evidence type="ECO:0000256" key="3">
    <source>
        <dbReference type="PROSITE-ProRule" id="PRU00221"/>
    </source>
</evidence>
<feature type="compositionally biased region" description="Basic and acidic residues" evidence="4">
    <location>
        <begin position="1"/>
        <end position="10"/>
    </location>
</feature>
<dbReference type="AlphaFoldDB" id="A0A074RP99"/>
<dbReference type="GO" id="GO:0004672">
    <property type="term" value="F:protein kinase activity"/>
    <property type="evidence" value="ECO:0007669"/>
    <property type="project" value="InterPro"/>
</dbReference>
<dbReference type="PRINTS" id="PR00320">
    <property type="entry name" value="GPROTEINBRPT"/>
</dbReference>
<dbReference type="CDD" id="cd00200">
    <property type="entry name" value="WD40"/>
    <property type="match status" value="1"/>
</dbReference>
<accession>A0A074RP99</accession>
<keyword evidence="7" id="KW-1185">Reference proteome</keyword>
<dbReference type="OrthoDB" id="3203311at2759"/>
<keyword evidence="2" id="KW-0677">Repeat</keyword>
<dbReference type="Gene3D" id="2.130.10.10">
    <property type="entry name" value="YVTN repeat-like/Quinoprotein amine dehydrogenase"/>
    <property type="match status" value="3"/>
</dbReference>
<gene>
    <name evidence="6" type="ORF">V565_165640</name>
</gene>
<dbReference type="InterPro" id="IPR011009">
    <property type="entry name" value="Kinase-like_dom_sf"/>
</dbReference>
<dbReference type="InterPro" id="IPR019775">
    <property type="entry name" value="WD40_repeat_CS"/>
</dbReference>
<dbReference type="Pfam" id="PF07714">
    <property type="entry name" value="PK_Tyr_Ser-Thr"/>
    <property type="match status" value="1"/>
</dbReference>
<dbReference type="Proteomes" id="UP000027456">
    <property type="component" value="Unassembled WGS sequence"/>
</dbReference>
<dbReference type="HOGENOM" id="CLU_000288_57_24_1"/>
<dbReference type="Pfam" id="PF00400">
    <property type="entry name" value="WD40"/>
    <property type="match status" value="7"/>
</dbReference>
<dbReference type="InterPro" id="IPR020472">
    <property type="entry name" value="WD40_PAC1"/>
</dbReference>
<feature type="repeat" description="WD" evidence="3">
    <location>
        <begin position="4"/>
        <end position="45"/>
    </location>
</feature>
<dbReference type="PROSITE" id="PS00678">
    <property type="entry name" value="WD_REPEATS_1"/>
    <property type="match status" value="4"/>
</dbReference>
<dbReference type="PROSITE" id="PS50294">
    <property type="entry name" value="WD_REPEATS_REGION"/>
    <property type="match status" value="5"/>
</dbReference>
<dbReference type="InterPro" id="IPR036322">
    <property type="entry name" value="WD40_repeat_dom_sf"/>
</dbReference>
<feature type="region of interest" description="Disordered" evidence="4">
    <location>
        <begin position="1"/>
        <end position="27"/>
    </location>
</feature>
<dbReference type="SUPFAM" id="SSF50978">
    <property type="entry name" value="WD40 repeat-like"/>
    <property type="match status" value="1"/>
</dbReference>
<dbReference type="STRING" id="1423351.A0A074RP99"/>
<feature type="repeat" description="WD" evidence="3">
    <location>
        <begin position="141"/>
        <end position="182"/>
    </location>
</feature>
<keyword evidence="6" id="KW-0808">Transferase</keyword>
<evidence type="ECO:0000256" key="1">
    <source>
        <dbReference type="ARBA" id="ARBA00022574"/>
    </source>
</evidence>
<dbReference type="EMBL" id="AZST01000820">
    <property type="protein sequence ID" value="KEP47170.1"/>
    <property type="molecule type" value="Genomic_DNA"/>
</dbReference>
<evidence type="ECO:0000313" key="6">
    <source>
        <dbReference type="EMBL" id="KEP47170.1"/>
    </source>
</evidence>
<evidence type="ECO:0000259" key="5">
    <source>
        <dbReference type="PROSITE" id="PS50011"/>
    </source>
</evidence>
<sequence>MIVHEGHEDTVTSVTFSPDGRSVTSVSDDHTIRTWDAHSPSPIGEPLRGHSHWINSVTYSPLGNIIASGSHDKTIRLWDVNTRRQLGQPIKGNYPFYSIAFSPNARLIASGCDGFPFYSHPSACSVQLWDVQTMAAAANPFEGHTDLVWSVEISPDGTRVVSGSYDNTIRVWDVERGATIAGPLKGHTSWVRSVAFSPDGSQIVSCSFDRAIRIWDARSGTIIGNPYEGHTDYIYSVAFSPRGTYIVSGGRDNTVRLWDVRTGGQVEQFEDHANWVSSVVFSPGGQYVASGSGDRKVIIRKVSSMVLNVVTQSKPQTITSQMSTRQVFECLTSTGCIDLSSQMDTQQNTAMIMSGGGFGDIWMGRLHNGGKVAIKTWRTNALEQNDYITLKCAARELYIWSRMEHPNIHRLQGVIMFRDRYLGMVSEWMENGDLRQYLQRYPGADRYQLCIHIASGLDYMHSRGTVHGALKAVDVLVSSDGVAKITDFDFSTMSEASGLVSPEGSEWRTGSIRWLAPEVLLDEVPKRTTQSDVYALGMTMLARVFPNADLSVADFAFPGDVYRRSALSRVSHGL</sequence>
<feature type="repeat" description="WD" evidence="3">
    <location>
        <begin position="47"/>
        <end position="88"/>
    </location>
</feature>
<dbReference type="GO" id="GO:0005524">
    <property type="term" value="F:ATP binding"/>
    <property type="evidence" value="ECO:0007669"/>
    <property type="project" value="InterPro"/>
</dbReference>
<dbReference type="Gene3D" id="1.10.510.10">
    <property type="entry name" value="Transferase(Phosphotransferase) domain 1"/>
    <property type="match status" value="1"/>
</dbReference>
<keyword evidence="6" id="KW-0418">Kinase</keyword>
<reference evidence="6 7" key="1">
    <citation type="submission" date="2013-12" db="EMBL/GenBank/DDBJ databases">
        <authorList>
            <person name="Cubeta M."/>
            <person name="Pakala S."/>
            <person name="Fedorova N."/>
            <person name="Thomas E."/>
            <person name="Dean R."/>
            <person name="Jabaji S."/>
            <person name="Neate S."/>
            <person name="Toda T."/>
            <person name="Tavantzis S."/>
            <person name="Vilgalys R."/>
            <person name="Bharathan N."/>
            <person name="Pakala S."/>
            <person name="Losada L.S."/>
            <person name="Zafar N."/>
            <person name="Nierman W."/>
        </authorList>
    </citation>
    <scope>NUCLEOTIDE SEQUENCE [LARGE SCALE GENOMIC DNA]</scope>
    <source>
        <strain evidence="6 7">123E</strain>
    </source>
</reference>
<dbReference type="PROSITE" id="PS50011">
    <property type="entry name" value="PROTEIN_KINASE_DOM"/>
    <property type="match status" value="1"/>
</dbReference>
<dbReference type="InterPro" id="IPR000719">
    <property type="entry name" value="Prot_kinase_dom"/>
</dbReference>
<keyword evidence="1 3" id="KW-0853">WD repeat</keyword>
<feature type="repeat" description="WD" evidence="3">
    <location>
        <begin position="184"/>
        <end position="225"/>
    </location>
</feature>
<dbReference type="SMART" id="SM00320">
    <property type="entry name" value="WD40"/>
    <property type="match status" value="7"/>
</dbReference>